<dbReference type="Gene3D" id="1.10.10.970">
    <property type="entry name" value="RNA 2'-phosphotransferase, Tpt1/KptA family, N-terminal domain"/>
    <property type="match status" value="1"/>
</dbReference>
<accession>A0A0D2H001</accession>
<dbReference type="EC" id="2.7.1.160" evidence="3"/>
<protein>
    <recommendedName>
        <fullName evidence="3">2'-phosphotransferase</fullName>
        <ecNumber evidence="3">2.7.1.160</ecNumber>
    </recommendedName>
</protein>
<comment type="catalytic activity">
    <reaction evidence="6">
        <text>2'-phospho-[ligated tRNA] + NAD(+) = mature tRNA + ADP-alpha-D-ribose 1'',2''-cyclic phosphate + nicotinamide</text>
        <dbReference type="Rhea" id="RHEA:23324"/>
        <dbReference type="Rhea" id="RHEA-COMP:11106"/>
        <dbReference type="Rhea" id="RHEA-COMP:11107"/>
        <dbReference type="ChEBI" id="CHEBI:17154"/>
        <dbReference type="ChEBI" id="CHEBI:57540"/>
        <dbReference type="ChEBI" id="CHEBI:76596"/>
        <dbReference type="ChEBI" id="CHEBI:82883"/>
        <dbReference type="ChEBI" id="CHEBI:85027"/>
        <dbReference type="EC" id="2.7.1.160"/>
    </reaction>
</comment>
<dbReference type="PANTHER" id="PTHR12684">
    <property type="entry name" value="PUTATIVE PHOSPHOTRANSFERASE"/>
    <property type="match status" value="1"/>
</dbReference>
<dbReference type="STRING" id="1442371.A0A0D2H001"/>
<dbReference type="Pfam" id="PF01885">
    <property type="entry name" value="PTS_2-RNA"/>
    <property type="match status" value="1"/>
</dbReference>
<evidence type="ECO:0000256" key="7">
    <source>
        <dbReference type="SAM" id="MobiDB-lite"/>
    </source>
</evidence>
<dbReference type="PANTHER" id="PTHR12684:SF2">
    <property type="entry name" value="TRNA 2'-PHOSPHOTRANSFERASE 1"/>
    <property type="match status" value="1"/>
</dbReference>
<dbReference type="GeneID" id="27714812"/>
<dbReference type="EMBL" id="KN848083">
    <property type="protein sequence ID" value="KIX95150.1"/>
    <property type="molecule type" value="Genomic_DNA"/>
</dbReference>
<dbReference type="InterPro" id="IPR042081">
    <property type="entry name" value="RNA_2'-PTrans_C"/>
</dbReference>
<dbReference type="AlphaFoldDB" id="A0A0D2H001"/>
<keyword evidence="4" id="KW-0808">Transferase</keyword>
<dbReference type="VEuPathDB" id="FungiDB:Z520_09066"/>
<reference evidence="8 9" key="1">
    <citation type="submission" date="2015-01" db="EMBL/GenBank/DDBJ databases">
        <title>The Genome Sequence of Fonsecaea multimorphosa CBS 102226.</title>
        <authorList>
            <consortium name="The Broad Institute Genomics Platform"/>
            <person name="Cuomo C."/>
            <person name="de Hoog S."/>
            <person name="Gorbushina A."/>
            <person name="Stielow B."/>
            <person name="Teixiera M."/>
            <person name="Abouelleil A."/>
            <person name="Chapman S.B."/>
            <person name="Priest M."/>
            <person name="Young S.K."/>
            <person name="Wortman J."/>
            <person name="Nusbaum C."/>
            <person name="Birren B."/>
        </authorList>
    </citation>
    <scope>NUCLEOTIDE SEQUENCE [LARGE SCALE GENOMIC DNA]</scope>
    <source>
        <strain evidence="8 9">CBS 102226</strain>
    </source>
</reference>
<dbReference type="InterPro" id="IPR002745">
    <property type="entry name" value="Ptrans_KptA/Tpt1"/>
</dbReference>
<feature type="region of interest" description="Disordered" evidence="7">
    <location>
        <begin position="370"/>
        <end position="401"/>
    </location>
</feature>
<dbReference type="InterPro" id="IPR042080">
    <property type="entry name" value="RNA_2'-PTrans_N"/>
</dbReference>
<evidence type="ECO:0000313" key="9">
    <source>
        <dbReference type="Proteomes" id="UP000053411"/>
    </source>
</evidence>
<evidence type="ECO:0000256" key="3">
    <source>
        <dbReference type="ARBA" id="ARBA00012007"/>
    </source>
</evidence>
<dbReference type="SUPFAM" id="SSF56399">
    <property type="entry name" value="ADP-ribosylation"/>
    <property type="match status" value="1"/>
</dbReference>
<evidence type="ECO:0000256" key="4">
    <source>
        <dbReference type="ARBA" id="ARBA00022679"/>
    </source>
</evidence>
<dbReference type="Proteomes" id="UP000053411">
    <property type="component" value="Unassembled WGS sequence"/>
</dbReference>
<evidence type="ECO:0000313" key="8">
    <source>
        <dbReference type="EMBL" id="KIX95150.1"/>
    </source>
</evidence>
<dbReference type="RefSeq" id="XP_016629273.1">
    <property type="nucleotide sequence ID" value="XM_016779562.1"/>
</dbReference>
<comment type="function">
    <text evidence="1">Catalyzes the last step of tRNA splicing, the transfer of the splice junction 2'-phosphate from ligated tRNA to NAD to produce ADP-ribose 1''-2'' cyclic phosphate.</text>
</comment>
<dbReference type="OrthoDB" id="419694at2759"/>
<evidence type="ECO:0000256" key="1">
    <source>
        <dbReference type="ARBA" id="ARBA00003343"/>
    </source>
</evidence>
<evidence type="ECO:0000256" key="2">
    <source>
        <dbReference type="ARBA" id="ARBA00009836"/>
    </source>
</evidence>
<dbReference type="Gene3D" id="3.20.170.30">
    <property type="match status" value="2"/>
</dbReference>
<evidence type="ECO:0000256" key="5">
    <source>
        <dbReference type="ARBA" id="ARBA00023027"/>
    </source>
</evidence>
<feature type="region of interest" description="Disordered" evidence="7">
    <location>
        <begin position="313"/>
        <end position="334"/>
    </location>
</feature>
<dbReference type="GO" id="GO:0006388">
    <property type="term" value="P:tRNA splicing, via endonucleolytic cleavage and ligation"/>
    <property type="evidence" value="ECO:0007669"/>
    <property type="project" value="TreeGrafter"/>
</dbReference>
<name>A0A0D2H001_9EURO</name>
<sequence>MPGRGRGGGRGGGFRHDSMPRSVLVSKALTRLLRHAAVEERIPIDNHGYVRMDHLLGWQRLRNMKPPVTMAEVVEAVQESDKKRFAMKYVGAGHGEGGIEGTEGGVVQVEEEETIEAETTQPEPETETETETQRAISTFESDQAAAAADTRRFFIRATQGHSMKTVEAENLLTPITLDDPATIPDTVVHGTFYGAWDRILASGGLKSMSRNHVHFASGPALAEVLPAAVADDVDDDDDDTTQWKRKPGTSSNNLGALLGKNKVISGMRSDAQILIYIDIRKALAEAPAMKWWRSENGVILSEGVASTTTSTTTTVAGAGAGGDGAEADTAEDTTAKETPKLVPISYFLAAVEVKQGIGLLWEAGRGQVHELPEQLRSRAVPRGKGEAGPRGRQRGRGREKG</sequence>
<organism evidence="8 9">
    <name type="scientific">Fonsecaea multimorphosa CBS 102226</name>
    <dbReference type="NCBI Taxonomy" id="1442371"/>
    <lineage>
        <taxon>Eukaryota</taxon>
        <taxon>Fungi</taxon>
        <taxon>Dikarya</taxon>
        <taxon>Ascomycota</taxon>
        <taxon>Pezizomycotina</taxon>
        <taxon>Eurotiomycetes</taxon>
        <taxon>Chaetothyriomycetidae</taxon>
        <taxon>Chaetothyriales</taxon>
        <taxon>Herpotrichiellaceae</taxon>
        <taxon>Fonsecaea</taxon>
    </lineage>
</organism>
<gene>
    <name evidence="8" type="ORF">Z520_09066</name>
</gene>
<comment type="similarity">
    <text evidence="2">Belongs to the KptA/TPT1 family.</text>
</comment>
<proteinExistence type="inferred from homology"/>
<keyword evidence="9" id="KW-1185">Reference proteome</keyword>
<dbReference type="GO" id="GO:0000215">
    <property type="term" value="F:tRNA 2'-phosphotransferase activity"/>
    <property type="evidence" value="ECO:0007669"/>
    <property type="project" value="UniProtKB-EC"/>
</dbReference>
<keyword evidence="5" id="KW-0520">NAD</keyword>
<evidence type="ECO:0000256" key="6">
    <source>
        <dbReference type="ARBA" id="ARBA00047949"/>
    </source>
</evidence>